<dbReference type="NCBIfam" id="TIGR02222">
    <property type="entry name" value="chap_CsaA"/>
    <property type="match status" value="1"/>
</dbReference>
<organism evidence="5 6">
    <name type="scientific">Algoriphagus chordae</name>
    <dbReference type="NCBI Taxonomy" id="237019"/>
    <lineage>
        <taxon>Bacteria</taxon>
        <taxon>Pseudomonadati</taxon>
        <taxon>Bacteroidota</taxon>
        <taxon>Cytophagia</taxon>
        <taxon>Cytophagales</taxon>
        <taxon>Cyclobacteriaceae</taxon>
        <taxon>Algoriphagus</taxon>
    </lineage>
</organism>
<dbReference type="OrthoDB" id="9794564at2"/>
<dbReference type="RefSeq" id="WP_111316492.1">
    <property type="nucleotide sequence ID" value="NZ_QKZT01000001.1"/>
</dbReference>
<dbReference type="InterPro" id="IPR051270">
    <property type="entry name" value="Tyrosine-tRNA_ligase_regulator"/>
</dbReference>
<dbReference type="Gene3D" id="2.40.50.140">
    <property type="entry name" value="Nucleic acid-binding proteins"/>
    <property type="match status" value="1"/>
</dbReference>
<keyword evidence="2 3" id="KW-0694">RNA-binding</keyword>
<evidence type="ECO:0000313" key="5">
    <source>
        <dbReference type="EMBL" id="PZX57879.1"/>
    </source>
</evidence>
<protein>
    <submittedName>
        <fullName evidence="5">tRNA-binding protein</fullName>
    </submittedName>
</protein>
<sequence>MQTIDSKEFDKVELRVGTILSVEPFGKARKPAYKIWVDLGEEIGVKKSSAQITVHYQAEDLIGRQVICVCNFAPRQIADFMSEVLITGFSDEQGHIVLTSVERAVPNGARLH</sequence>
<dbReference type="InterPro" id="IPR002547">
    <property type="entry name" value="tRNA-bd_dom"/>
</dbReference>
<evidence type="ECO:0000256" key="1">
    <source>
        <dbReference type="ARBA" id="ARBA00022555"/>
    </source>
</evidence>
<dbReference type="CDD" id="cd02798">
    <property type="entry name" value="tRNA_bind_CsaA"/>
    <property type="match status" value="1"/>
</dbReference>
<dbReference type="NCBIfam" id="NF007495">
    <property type="entry name" value="PRK10089.1-4"/>
    <property type="match status" value="1"/>
</dbReference>
<reference evidence="5 6" key="1">
    <citation type="submission" date="2018-06" db="EMBL/GenBank/DDBJ databases">
        <title>Genomic Encyclopedia of Archaeal and Bacterial Type Strains, Phase II (KMG-II): from individual species to whole genera.</title>
        <authorList>
            <person name="Goeker M."/>
        </authorList>
    </citation>
    <scope>NUCLEOTIDE SEQUENCE [LARGE SCALE GENOMIC DNA]</scope>
    <source>
        <strain evidence="5 6">DSM 19830</strain>
    </source>
</reference>
<proteinExistence type="predicted"/>
<keyword evidence="6" id="KW-1185">Reference proteome</keyword>
<dbReference type="SUPFAM" id="SSF50249">
    <property type="entry name" value="Nucleic acid-binding proteins"/>
    <property type="match status" value="1"/>
</dbReference>
<name>A0A2W7RTI2_9BACT</name>
<dbReference type="InterPro" id="IPR008231">
    <property type="entry name" value="CsaA"/>
</dbReference>
<evidence type="ECO:0000259" key="4">
    <source>
        <dbReference type="PROSITE" id="PS50886"/>
    </source>
</evidence>
<evidence type="ECO:0000256" key="2">
    <source>
        <dbReference type="ARBA" id="ARBA00022884"/>
    </source>
</evidence>
<dbReference type="GO" id="GO:0000049">
    <property type="term" value="F:tRNA binding"/>
    <property type="evidence" value="ECO:0007669"/>
    <property type="project" value="UniProtKB-UniRule"/>
</dbReference>
<accession>A0A2W7RTI2</accession>
<dbReference type="InterPro" id="IPR012340">
    <property type="entry name" value="NA-bd_OB-fold"/>
</dbReference>
<keyword evidence="1 3" id="KW-0820">tRNA-binding</keyword>
<gene>
    <name evidence="5" type="ORF">LV85_00061</name>
</gene>
<dbReference type="EMBL" id="QKZT01000001">
    <property type="protein sequence ID" value="PZX57879.1"/>
    <property type="molecule type" value="Genomic_DNA"/>
</dbReference>
<comment type="caution">
    <text evidence="5">The sequence shown here is derived from an EMBL/GenBank/DDBJ whole genome shotgun (WGS) entry which is preliminary data.</text>
</comment>
<dbReference type="PANTHER" id="PTHR11586:SF37">
    <property type="entry name" value="TRNA-BINDING DOMAIN-CONTAINING PROTEIN"/>
    <property type="match status" value="1"/>
</dbReference>
<evidence type="ECO:0000313" key="6">
    <source>
        <dbReference type="Proteomes" id="UP000248882"/>
    </source>
</evidence>
<dbReference type="FunFam" id="2.40.50.140:FF:000165">
    <property type="entry name" value="Chaperone CsaA"/>
    <property type="match status" value="1"/>
</dbReference>
<evidence type="ECO:0000256" key="3">
    <source>
        <dbReference type="PROSITE-ProRule" id="PRU00209"/>
    </source>
</evidence>
<dbReference type="Proteomes" id="UP000248882">
    <property type="component" value="Unassembled WGS sequence"/>
</dbReference>
<dbReference type="PROSITE" id="PS50886">
    <property type="entry name" value="TRBD"/>
    <property type="match status" value="1"/>
</dbReference>
<feature type="domain" description="TRNA-binding" evidence="4">
    <location>
        <begin position="8"/>
        <end position="112"/>
    </location>
</feature>
<dbReference type="NCBIfam" id="NF007494">
    <property type="entry name" value="PRK10089.1-3"/>
    <property type="match status" value="1"/>
</dbReference>
<dbReference type="AlphaFoldDB" id="A0A2W7RTI2"/>
<dbReference type="Pfam" id="PF01588">
    <property type="entry name" value="tRNA_bind"/>
    <property type="match status" value="1"/>
</dbReference>
<dbReference type="PANTHER" id="PTHR11586">
    <property type="entry name" value="TRNA-AMINOACYLATION COFACTOR ARC1 FAMILY MEMBER"/>
    <property type="match status" value="1"/>
</dbReference>